<dbReference type="Proteomes" id="UP000648075">
    <property type="component" value="Unassembled WGS sequence"/>
</dbReference>
<dbReference type="RefSeq" id="WP_189621029.1">
    <property type="nucleotide sequence ID" value="NZ_BMZA01000006.1"/>
</dbReference>
<dbReference type="InterPro" id="IPR009579">
    <property type="entry name" value="DUF1192"/>
</dbReference>
<name>A0A918PFX5_9SPHN</name>
<evidence type="ECO:0008006" key="3">
    <source>
        <dbReference type="Google" id="ProtNLM"/>
    </source>
</evidence>
<protein>
    <recommendedName>
        <fullName evidence="3">DUF1192 domain-containing protein</fullName>
    </recommendedName>
</protein>
<organism evidence="1 2">
    <name type="scientific">Novosphingobium colocasiae</name>
    <dbReference type="NCBI Taxonomy" id="1256513"/>
    <lineage>
        <taxon>Bacteria</taxon>
        <taxon>Pseudomonadati</taxon>
        <taxon>Pseudomonadota</taxon>
        <taxon>Alphaproteobacteria</taxon>
        <taxon>Sphingomonadales</taxon>
        <taxon>Sphingomonadaceae</taxon>
        <taxon>Novosphingobium</taxon>
    </lineage>
</organism>
<dbReference type="AlphaFoldDB" id="A0A918PFX5"/>
<evidence type="ECO:0000313" key="2">
    <source>
        <dbReference type="Proteomes" id="UP000648075"/>
    </source>
</evidence>
<keyword evidence="2" id="KW-1185">Reference proteome</keyword>
<dbReference type="EMBL" id="BMZA01000006">
    <property type="protein sequence ID" value="GGZ04871.1"/>
    <property type="molecule type" value="Genomic_DNA"/>
</dbReference>
<accession>A0A918PFX5</accession>
<proteinExistence type="predicted"/>
<gene>
    <name evidence="1" type="ORF">GCM10011614_19640</name>
</gene>
<dbReference type="Pfam" id="PF06698">
    <property type="entry name" value="DUF1192"/>
    <property type="match status" value="1"/>
</dbReference>
<comment type="caution">
    <text evidence="1">The sequence shown here is derived from an EMBL/GenBank/DDBJ whole genome shotgun (WGS) entry which is preliminary data.</text>
</comment>
<reference evidence="1" key="1">
    <citation type="journal article" date="2014" name="Int. J. Syst. Evol. Microbiol.">
        <title>Complete genome sequence of Corynebacterium casei LMG S-19264T (=DSM 44701T), isolated from a smear-ripened cheese.</title>
        <authorList>
            <consortium name="US DOE Joint Genome Institute (JGI-PGF)"/>
            <person name="Walter F."/>
            <person name="Albersmeier A."/>
            <person name="Kalinowski J."/>
            <person name="Ruckert C."/>
        </authorList>
    </citation>
    <scope>NUCLEOTIDE SEQUENCE</scope>
    <source>
        <strain evidence="1">KCTC 32255</strain>
    </source>
</reference>
<evidence type="ECO:0000313" key="1">
    <source>
        <dbReference type="EMBL" id="GGZ04871.1"/>
    </source>
</evidence>
<reference evidence="1" key="2">
    <citation type="submission" date="2020-09" db="EMBL/GenBank/DDBJ databases">
        <authorList>
            <person name="Sun Q."/>
            <person name="Kim S."/>
        </authorList>
    </citation>
    <scope>NUCLEOTIDE SEQUENCE</scope>
    <source>
        <strain evidence="1">KCTC 32255</strain>
    </source>
</reference>
<sequence>MDDDDRPRLRLSEGHFGAASLLAGESLDGYSLDELDARIELLRAEITRIAAHRDKSASHMVAAQALFRPKSS</sequence>